<evidence type="ECO:0000313" key="2">
    <source>
        <dbReference type="Proteomes" id="UP000824890"/>
    </source>
</evidence>
<organism evidence="1 2">
    <name type="scientific">Brassica napus</name>
    <name type="common">Rape</name>
    <dbReference type="NCBI Taxonomy" id="3708"/>
    <lineage>
        <taxon>Eukaryota</taxon>
        <taxon>Viridiplantae</taxon>
        <taxon>Streptophyta</taxon>
        <taxon>Embryophyta</taxon>
        <taxon>Tracheophyta</taxon>
        <taxon>Spermatophyta</taxon>
        <taxon>Magnoliopsida</taxon>
        <taxon>eudicotyledons</taxon>
        <taxon>Gunneridae</taxon>
        <taxon>Pentapetalae</taxon>
        <taxon>rosids</taxon>
        <taxon>malvids</taxon>
        <taxon>Brassicales</taxon>
        <taxon>Brassicaceae</taxon>
        <taxon>Brassiceae</taxon>
        <taxon>Brassica</taxon>
    </lineage>
</organism>
<sequence length="121" mass="14239">MSVLLSPAVFLLIFLLTVQRPSLFPVLPILLQLLLLDLLVHLARRCLQVQQQLQLSKNRPQQLRHHSPMQLSLLHQPWTLRVLRLGRRKHQSTFSHSFIRLRPLIFASLLWHQPRSSQILL</sequence>
<name>A0ABQ8DBD1_BRANA</name>
<feature type="non-terminal residue" evidence="1">
    <location>
        <position position="121"/>
    </location>
</feature>
<accession>A0ABQ8DBD1</accession>
<gene>
    <name evidence="1" type="ORF">HID58_018920</name>
</gene>
<evidence type="ECO:0008006" key="3">
    <source>
        <dbReference type="Google" id="ProtNLM"/>
    </source>
</evidence>
<comment type="caution">
    <text evidence="1">The sequence shown here is derived from an EMBL/GenBank/DDBJ whole genome shotgun (WGS) entry which is preliminary data.</text>
</comment>
<reference evidence="1 2" key="1">
    <citation type="submission" date="2021-05" db="EMBL/GenBank/DDBJ databases">
        <title>Genome Assembly of Synthetic Allotetraploid Brassica napus Reveals Homoeologous Exchanges between Subgenomes.</title>
        <authorList>
            <person name="Davis J.T."/>
        </authorList>
    </citation>
    <scope>NUCLEOTIDE SEQUENCE [LARGE SCALE GENOMIC DNA]</scope>
    <source>
        <strain evidence="2">cv. Da-Ae</strain>
        <tissue evidence="1">Seedling</tissue>
    </source>
</reference>
<dbReference type="EMBL" id="JAGKQM010000005">
    <property type="protein sequence ID" value="KAH0926664.1"/>
    <property type="molecule type" value="Genomic_DNA"/>
</dbReference>
<dbReference type="Proteomes" id="UP000824890">
    <property type="component" value="Unassembled WGS sequence"/>
</dbReference>
<evidence type="ECO:0000313" key="1">
    <source>
        <dbReference type="EMBL" id="KAH0926664.1"/>
    </source>
</evidence>
<proteinExistence type="predicted"/>
<protein>
    <recommendedName>
        <fullName evidence="3">Secreted peptide</fullName>
    </recommendedName>
</protein>
<keyword evidence="2" id="KW-1185">Reference proteome</keyword>